<organism evidence="3 4">
    <name type="scientific">Rhodoplanes elegans</name>
    <dbReference type="NCBI Taxonomy" id="29408"/>
    <lineage>
        <taxon>Bacteria</taxon>
        <taxon>Pseudomonadati</taxon>
        <taxon>Pseudomonadota</taxon>
        <taxon>Alphaproteobacteria</taxon>
        <taxon>Hyphomicrobiales</taxon>
        <taxon>Nitrobacteraceae</taxon>
        <taxon>Rhodoplanes</taxon>
    </lineage>
</organism>
<dbReference type="PIRSF" id="PIRSF017082">
    <property type="entry name" value="YflP"/>
    <property type="match status" value="1"/>
</dbReference>
<keyword evidence="2" id="KW-0812">Transmembrane</keyword>
<dbReference type="InterPro" id="IPR005064">
    <property type="entry name" value="BUG"/>
</dbReference>
<feature type="transmembrane region" description="Helical" evidence="2">
    <location>
        <begin position="32"/>
        <end position="52"/>
    </location>
</feature>
<dbReference type="Proteomes" id="UP000248863">
    <property type="component" value="Unassembled WGS sequence"/>
</dbReference>
<dbReference type="InterPro" id="IPR042100">
    <property type="entry name" value="Bug_dom1"/>
</dbReference>
<comment type="similarity">
    <text evidence="1">Belongs to the UPF0065 (bug) family.</text>
</comment>
<dbReference type="Gene3D" id="3.40.190.150">
    <property type="entry name" value="Bordetella uptake gene, domain 1"/>
    <property type="match status" value="1"/>
</dbReference>
<keyword evidence="2" id="KW-1133">Transmembrane helix</keyword>
<reference evidence="3 4" key="1">
    <citation type="submission" date="2017-07" db="EMBL/GenBank/DDBJ databases">
        <title>Draft Genome Sequences of Select Purple Nonsulfur Bacteria.</title>
        <authorList>
            <person name="Lasarre B."/>
            <person name="Mckinlay J.B."/>
        </authorList>
    </citation>
    <scope>NUCLEOTIDE SEQUENCE [LARGE SCALE GENOMIC DNA]</scope>
    <source>
        <strain evidence="3 4">DSM 11907</strain>
    </source>
</reference>
<evidence type="ECO:0000256" key="2">
    <source>
        <dbReference type="SAM" id="Phobius"/>
    </source>
</evidence>
<gene>
    <name evidence="3" type="ORF">CH338_18995</name>
</gene>
<name>A0A327KBW3_9BRAD</name>
<dbReference type="EMBL" id="NPEU01000253">
    <property type="protein sequence ID" value="RAI35584.1"/>
    <property type="molecule type" value="Genomic_DNA"/>
</dbReference>
<evidence type="ECO:0008006" key="5">
    <source>
        <dbReference type="Google" id="ProtNLM"/>
    </source>
</evidence>
<protein>
    <recommendedName>
        <fullName evidence="5">LacI family transcriptional regulator</fullName>
    </recommendedName>
</protein>
<evidence type="ECO:0000313" key="4">
    <source>
        <dbReference type="Proteomes" id="UP000248863"/>
    </source>
</evidence>
<proteinExistence type="inferred from homology"/>
<keyword evidence="4" id="KW-1185">Reference proteome</keyword>
<dbReference type="Pfam" id="PF03401">
    <property type="entry name" value="TctC"/>
    <property type="match status" value="1"/>
</dbReference>
<dbReference type="PANTHER" id="PTHR42928:SF5">
    <property type="entry name" value="BLR1237 PROTEIN"/>
    <property type="match status" value="1"/>
</dbReference>
<keyword evidence="2" id="KW-0472">Membrane</keyword>
<dbReference type="CDD" id="cd13578">
    <property type="entry name" value="PBP2_Bug27"/>
    <property type="match status" value="1"/>
</dbReference>
<dbReference type="SUPFAM" id="SSF53850">
    <property type="entry name" value="Periplasmic binding protein-like II"/>
    <property type="match status" value="1"/>
</dbReference>
<dbReference type="PANTHER" id="PTHR42928">
    <property type="entry name" value="TRICARBOXYLATE-BINDING PROTEIN"/>
    <property type="match status" value="1"/>
</dbReference>
<dbReference type="AlphaFoldDB" id="A0A327KBW3"/>
<evidence type="ECO:0000256" key="1">
    <source>
        <dbReference type="ARBA" id="ARBA00006987"/>
    </source>
</evidence>
<evidence type="ECO:0000313" key="3">
    <source>
        <dbReference type="EMBL" id="RAI35584.1"/>
    </source>
</evidence>
<dbReference type="Gene3D" id="3.40.190.10">
    <property type="entry name" value="Periplasmic binding protein-like II"/>
    <property type="match status" value="1"/>
</dbReference>
<sequence>MRLRTRTGTGSLGARGTHKEIKMRGDVSRRRVLALATISLFSFTIFGAAGVLSGGPAAAQDAAFPTRPVTLIVPFPAGGGNDATARVVADKMSGALGQQVIVDNRGGGGGNIGTRAVARAPADGYTLLLGYTGTLSINPSVYRNAGYDPRKDFAAIGMIGVSPSVFVVNPKVAATSIAEFIALAKATPGKLDYASSSAGTVGHIMAELFAKEAGIKLSHIPYKGTAPALNDLVGGHVAMMIVPIVPVLGNVKGGTLRPLGVTSKTRSALLPDVPTVAEAGLPGFSAELQYGLLAPAGTPPAVVAKLNAALNAALANPDVKARFAAEGLEPRPMTPQQYADYIDTEEKTWGTLVRSLDIKVE</sequence>
<dbReference type="OrthoDB" id="7374807at2"/>
<accession>A0A327KBW3</accession>
<comment type="caution">
    <text evidence="3">The sequence shown here is derived from an EMBL/GenBank/DDBJ whole genome shotgun (WGS) entry which is preliminary data.</text>
</comment>